<accession>A0A6N2MY94</accession>
<gene>
    <name evidence="1" type="ORF">SVIM_LOCUS429612</name>
</gene>
<protein>
    <submittedName>
        <fullName evidence="1">Uncharacterized protein</fullName>
    </submittedName>
</protein>
<proteinExistence type="predicted"/>
<reference evidence="1" key="1">
    <citation type="submission" date="2019-03" db="EMBL/GenBank/DDBJ databases">
        <authorList>
            <person name="Mank J."/>
            <person name="Almeida P."/>
        </authorList>
    </citation>
    <scope>NUCLEOTIDE SEQUENCE</scope>
    <source>
        <strain evidence="1">78183</strain>
    </source>
</reference>
<organism evidence="1">
    <name type="scientific">Salix viminalis</name>
    <name type="common">Common osier</name>
    <name type="synonym">Basket willow</name>
    <dbReference type="NCBI Taxonomy" id="40686"/>
    <lineage>
        <taxon>Eukaryota</taxon>
        <taxon>Viridiplantae</taxon>
        <taxon>Streptophyta</taxon>
        <taxon>Embryophyta</taxon>
        <taxon>Tracheophyta</taxon>
        <taxon>Spermatophyta</taxon>
        <taxon>Magnoliopsida</taxon>
        <taxon>eudicotyledons</taxon>
        <taxon>Gunneridae</taxon>
        <taxon>Pentapetalae</taxon>
        <taxon>rosids</taxon>
        <taxon>fabids</taxon>
        <taxon>Malpighiales</taxon>
        <taxon>Salicaceae</taxon>
        <taxon>Saliceae</taxon>
        <taxon>Salix</taxon>
    </lineage>
</organism>
<evidence type="ECO:0000313" key="1">
    <source>
        <dbReference type="EMBL" id="VFU58711.1"/>
    </source>
</evidence>
<dbReference type="AlphaFoldDB" id="A0A6N2MY94"/>
<sequence>MQLLQRVPSALTDHYQGTTSTEDMDQGQTAGSFNWRAEDGVIQSQNVFLVRKHAMALHIIWKSRYLLKAYSATKLKKILIFIIGTGSRFVIATVDLLVETVRMRQQNSILEDKESGQL</sequence>
<dbReference type="EMBL" id="CAADRP010001996">
    <property type="protein sequence ID" value="VFU58711.1"/>
    <property type="molecule type" value="Genomic_DNA"/>
</dbReference>
<name>A0A6N2MY94_SALVM</name>